<feature type="compositionally biased region" description="Low complexity" evidence="5">
    <location>
        <begin position="803"/>
        <end position="860"/>
    </location>
</feature>
<feature type="compositionally biased region" description="Polar residues" evidence="5">
    <location>
        <begin position="552"/>
        <end position="564"/>
    </location>
</feature>
<evidence type="ECO:0000313" key="8">
    <source>
        <dbReference type="Proteomes" id="UP000054988"/>
    </source>
</evidence>
<dbReference type="AlphaFoldDB" id="A0A0W0FW48"/>
<sequence>MAFQIKLEEQQASRLFDLRGVVAVVSGGASGIGLMISSTLIANGAKVYIIGPKQADLDRIARLYNAEAEKIPGGGKIIGIEGDISVKSEAKRLADEIGSREPYVTVLFNNAGIQAGQFVPPTIPSASAYVSAFFDSIKHEDFTNVLNTNAVGHYWMTFAFLPLLEKWKNSEEEFTKKFVPQVVMTSSMNGWTKDSATSGLSYPYMFSKSAIGHATSSLAHELLPLGIRVNGIAPGLFPSEMSAPGSANEAGVSKIQARNLRFQVPAMSTGGTRRDVGALALCLVANWFINGETVLIDGGTLLRHPSSVVAVVSGGASGIGLMVSLTLIANGAKVYIIGPKQADLDRIAQLYNAEAEKIPGGGKIIGIEGDISVKSGAKRLVDEIGSREPYVTVLFNNAGIQAGTSYFTNVLNTNAVGHYWMSFAFLPFLEKWKNSEEQLTKKFAPQVIMTSSMNGWTKDSATSGLSYPYMFSKSAIGHAISSLAHELLPLGIRVNGIAPGLFPSGCMNSDQELLIQGQVQATAKLLPSEFQQDRRKTSFGGPSAPRMFRTARSPTRTDSNTYSDDSYEDSNSIDEVEATLNNLDDELDDTEQALSTWSSSTPDQTRSYYSSTGYGTYTGTGTGSYSYSATQSGYTGSPSFVSLPGLLNPSSPSTHSRNYPPASNDPRIRLSHITERTEGTESRPVSGVSQATTIPARPRSAFISSGHGRHSTDPSADRDLPPPGRANELIGLFEATSSGSRPNSPTKPLTSTSYTRSQTPTTTLSSLMSPPLRPSTAAGTSTYTGSAFAPNTLSSSAFTPSATQTGTGTGTYTNTGTYTTGTYTSTDTYTATGTSRSPERTPTSTLRRPQQSSPRSPLSSVRNIVALWKERTPTKGHARGTSVSSGSVSPTQESRHLRQRSEPAPRPDEGDDLFSLRRRASGRSSGEPGDRGSGASANGLGVDVGELSKFLGGGGTEKPIHLGTLYYLNVHTSPPFLWQKCTALLYRHTLLLSWLAPTAAGERAPMGRAVVQLDLINCLTAESALTLSHPRARDDVGAIAARQQDARDGVSDMDGLVHSLVPFWMVYGDG</sequence>
<dbReference type="CDD" id="cd05233">
    <property type="entry name" value="SDR_c"/>
    <property type="match status" value="1"/>
</dbReference>
<dbReference type="PANTHER" id="PTHR43618">
    <property type="entry name" value="7-ALPHA-HYDROXYSTEROID DEHYDROGENASE"/>
    <property type="match status" value="1"/>
</dbReference>
<evidence type="ECO:0000256" key="3">
    <source>
        <dbReference type="ARBA" id="ARBA00023002"/>
    </source>
</evidence>
<feature type="compositionally biased region" description="Basic and acidic residues" evidence="5">
    <location>
        <begin position="710"/>
        <end position="720"/>
    </location>
</feature>
<keyword evidence="2" id="KW-0521">NADP</keyword>
<dbReference type="GO" id="GO:0016491">
    <property type="term" value="F:oxidoreductase activity"/>
    <property type="evidence" value="ECO:0007669"/>
    <property type="project" value="UniProtKB-KW"/>
</dbReference>
<dbReference type="InterPro" id="IPR002347">
    <property type="entry name" value="SDR_fam"/>
</dbReference>
<dbReference type="EMBL" id="LATX01001568">
    <property type="protein sequence ID" value="KTB40599.1"/>
    <property type="molecule type" value="Genomic_DNA"/>
</dbReference>
<evidence type="ECO:0000313" key="7">
    <source>
        <dbReference type="EMBL" id="KTB40599.1"/>
    </source>
</evidence>
<evidence type="ECO:0000256" key="4">
    <source>
        <dbReference type="SAM" id="Coils"/>
    </source>
</evidence>
<feature type="compositionally biased region" description="Polar residues" evidence="5">
    <location>
        <begin position="735"/>
        <end position="749"/>
    </location>
</feature>
<keyword evidence="4" id="KW-0175">Coiled coil</keyword>
<organism evidence="7 8">
    <name type="scientific">Moniliophthora roreri</name>
    <name type="common">Frosty pod rot fungus</name>
    <name type="synonym">Monilia roreri</name>
    <dbReference type="NCBI Taxonomy" id="221103"/>
    <lineage>
        <taxon>Eukaryota</taxon>
        <taxon>Fungi</taxon>
        <taxon>Dikarya</taxon>
        <taxon>Basidiomycota</taxon>
        <taxon>Agaricomycotina</taxon>
        <taxon>Agaricomycetes</taxon>
        <taxon>Agaricomycetidae</taxon>
        <taxon>Agaricales</taxon>
        <taxon>Marasmiineae</taxon>
        <taxon>Marasmiaceae</taxon>
        <taxon>Moniliophthora</taxon>
    </lineage>
</organism>
<dbReference type="InterPro" id="IPR052178">
    <property type="entry name" value="Sec_Metab_Biosynth_SDR"/>
</dbReference>
<keyword evidence="6" id="KW-0472">Membrane</keyword>
<evidence type="ECO:0000256" key="2">
    <source>
        <dbReference type="ARBA" id="ARBA00022857"/>
    </source>
</evidence>
<keyword evidence="3" id="KW-0560">Oxidoreductase</keyword>
<dbReference type="eggNOG" id="KOG0725">
    <property type="taxonomic scope" value="Eukaryota"/>
</dbReference>
<keyword evidence="6" id="KW-1133">Transmembrane helix</keyword>
<dbReference type="PANTHER" id="PTHR43618:SF18">
    <property type="entry name" value="SHORT CHAIN DEHYDROGENASE_REDUCTASE FAMILY (AFU_ORTHOLOGUE AFUA_5G12480)"/>
    <property type="match status" value="1"/>
</dbReference>
<feature type="non-terminal residue" evidence="7">
    <location>
        <position position="1070"/>
    </location>
</feature>
<feature type="compositionally biased region" description="Basic and acidic residues" evidence="5">
    <location>
        <begin position="893"/>
        <end position="908"/>
    </location>
</feature>
<feature type="compositionally biased region" description="Low complexity" evidence="5">
    <location>
        <begin position="880"/>
        <end position="891"/>
    </location>
</feature>
<dbReference type="SUPFAM" id="SSF51735">
    <property type="entry name" value="NAD(P)-binding Rossmann-fold domains"/>
    <property type="match status" value="2"/>
</dbReference>
<evidence type="ECO:0000256" key="1">
    <source>
        <dbReference type="ARBA" id="ARBA00006484"/>
    </source>
</evidence>
<feature type="transmembrane region" description="Helical" evidence="6">
    <location>
        <begin position="21"/>
        <end position="42"/>
    </location>
</feature>
<dbReference type="InterPro" id="IPR036291">
    <property type="entry name" value="NAD(P)-bd_dom_sf"/>
</dbReference>
<gene>
    <name evidence="7" type="ORF">WG66_6847</name>
</gene>
<proteinExistence type="inferred from homology"/>
<feature type="compositionally biased region" description="Basic and acidic residues" evidence="5">
    <location>
        <begin position="666"/>
        <end position="681"/>
    </location>
</feature>
<comment type="caution">
    <text evidence="7">The sequence shown here is derived from an EMBL/GenBank/DDBJ whole genome shotgun (WGS) entry which is preliminary data.</text>
</comment>
<dbReference type="Pfam" id="PF00106">
    <property type="entry name" value="adh_short"/>
    <property type="match status" value="2"/>
</dbReference>
<reference evidence="7 8" key="1">
    <citation type="submission" date="2015-12" db="EMBL/GenBank/DDBJ databases">
        <title>Draft genome sequence of Moniliophthora roreri, the causal agent of frosty pod rot of cacao.</title>
        <authorList>
            <person name="Aime M.C."/>
            <person name="Diaz-Valderrama J.R."/>
            <person name="Kijpornyongpan T."/>
            <person name="Phillips-Mora W."/>
        </authorList>
    </citation>
    <scope>NUCLEOTIDE SEQUENCE [LARGE SCALE GENOMIC DNA]</scope>
    <source>
        <strain evidence="7 8">MCA 2952</strain>
    </source>
</reference>
<keyword evidence="6" id="KW-0812">Transmembrane</keyword>
<feature type="compositionally biased region" description="Polar residues" evidence="5">
    <location>
        <begin position="791"/>
        <end position="802"/>
    </location>
</feature>
<dbReference type="PRINTS" id="PR00081">
    <property type="entry name" value="GDHRDH"/>
</dbReference>
<evidence type="ECO:0000256" key="6">
    <source>
        <dbReference type="SAM" id="Phobius"/>
    </source>
</evidence>
<name>A0A0W0FW48_MONRR</name>
<feature type="compositionally biased region" description="Low complexity" evidence="5">
    <location>
        <begin position="750"/>
        <end position="789"/>
    </location>
</feature>
<protein>
    <submittedName>
        <fullName evidence="7">Uncharacterized protein</fullName>
    </submittedName>
</protein>
<feature type="region of interest" description="Disordered" evidence="5">
    <location>
        <begin position="530"/>
        <end position="572"/>
    </location>
</feature>
<feature type="region of interest" description="Disordered" evidence="5">
    <location>
        <begin position="645"/>
        <end position="914"/>
    </location>
</feature>
<feature type="region of interest" description="Disordered" evidence="5">
    <location>
        <begin position="920"/>
        <end position="939"/>
    </location>
</feature>
<accession>A0A0W0FW48</accession>
<comment type="similarity">
    <text evidence="1">Belongs to the short-chain dehydrogenases/reductases (SDR) family.</text>
</comment>
<feature type="coiled-coil region" evidence="4">
    <location>
        <begin position="573"/>
        <end position="600"/>
    </location>
</feature>
<dbReference type="Proteomes" id="UP000054988">
    <property type="component" value="Unassembled WGS sequence"/>
</dbReference>
<evidence type="ECO:0000256" key="5">
    <source>
        <dbReference type="SAM" id="MobiDB-lite"/>
    </source>
</evidence>
<dbReference type="Gene3D" id="3.40.50.720">
    <property type="entry name" value="NAD(P)-binding Rossmann-like Domain"/>
    <property type="match status" value="2"/>
</dbReference>